<dbReference type="Proteomes" id="UP000581206">
    <property type="component" value="Unassembled WGS sequence"/>
</dbReference>
<proteinExistence type="inferred from homology"/>
<dbReference type="PANTHER" id="PTHR13887:SF14">
    <property type="entry name" value="DISULFIDE BOND FORMATION PROTEIN D"/>
    <property type="match status" value="1"/>
</dbReference>
<dbReference type="SUPFAM" id="SSF52833">
    <property type="entry name" value="Thioredoxin-like"/>
    <property type="match status" value="1"/>
</dbReference>
<feature type="signal peptide" evidence="6">
    <location>
        <begin position="1"/>
        <end position="27"/>
    </location>
</feature>
<comment type="similarity">
    <text evidence="1">Belongs to the thioredoxin family. DsbA subfamily.</text>
</comment>
<dbReference type="GO" id="GO:0016491">
    <property type="term" value="F:oxidoreductase activity"/>
    <property type="evidence" value="ECO:0007669"/>
    <property type="project" value="UniProtKB-KW"/>
</dbReference>
<protein>
    <submittedName>
        <fullName evidence="8">Thioredoxin domain-containing protein</fullName>
    </submittedName>
</protein>
<evidence type="ECO:0000256" key="6">
    <source>
        <dbReference type="SAM" id="SignalP"/>
    </source>
</evidence>
<evidence type="ECO:0000256" key="5">
    <source>
        <dbReference type="ARBA" id="ARBA00023284"/>
    </source>
</evidence>
<evidence type="ECO:0000256" key="2">
    <source>
        <dbReference type="ARBA" id="ARBA00022729"/>
    </source>
</evidence>
<evidence type="ECO:0000313" key="9">
    <source>
        <dbReference type="Proteomes" id="UP000581206"/>
    </source>
</evidence>
<evidence type="ECO:0000256" key="4">
    <source>
        <dbReference type="ARBA" id="ARBA00023157"/>
    </source>
</evidence>
<dbReference type="Gene3D" id="3.40.30.10">
    <property type="entry name" value="Glutaredoxin"/>
    <property type="match status" value="1"/>
</dbReference>
<dbReference type="AlphaFoldDB" id="A0A7X6KYC5"/>
<name>A0A7X6KYC5_9CELL</name>
<dbReference type="RefSeq" id="WP_168631553.1">
    <property type="nucleotide sequence ID" value="NZ_BONL01000021.1"/>
</dbReference>
<dbReference type="InterPro" id="IPR036249">
    <property type="entry name" value="Thioredoxin-like_sf"/>
</dbReference>
<dbReference type="PANTHER" id="PTHR13887">
    <property type="entry name" value="GLUTATHIONE S-TRANSFERASE KAPPA"/>
    <property type="match status" value="1"/>
</dbReference>
<accession>A0A7X6KYC5</accession>
<keyword evidence="5" id="KW-0676">Redox-active center</keyword>
<keyword evidence="9" id="KW-1185">Reference proteome</keyword>
<sequence>MNRRTRGWAVTAAAAVVAALVAVGLTAGSPAAGEPVPDVTASAAADLARSDPQDPMALGDPDAPVLMIEWADLRCYYCGVFSEQTLPALISEYVDQGLVRIEWHPAVVLGDTSTEAAIAARAAAEQGLFWEFVDALYATMPTRETVWSSEALIELGGSIDGLDLNRFADGLVDPELRAAVQADVERAEQAGVTGTPTFLIGDELVVGAQPLAEFQRVIQEQLDRS</sequence>
<feature type="chain" id="PRO_5039634090" evidence="6">
    <location>
        <begin position="28"/>
        <end position="225"/>
    </location>
</feature>
<organism evidence="8 9">
    <name type="scientific">Cellulomonas denverensis</name>
    <dbReference type="NCBI Taxonomy" id="264297"/>
    <lineage>
        <taxon>Bacteria</taxon>
        <taxon>Bacillati</taxon>
        <taxon>Actinomycetota</taxon>
        <taxon>Actinomycetes</taxon>
        <taxon>Micrococcales</taxon>
        <taxon>Cellulomonadaceae</taxon>
        <taxon>Cellulomonas</taxon>
    </lineage>
</organism>
<evidence type="ECO:0000256" key="1">
    <source>
        <dbReference type="ARBA" id="ARBA00005791"/>
    </source>
</evidence>
<evidence type="ECO:0000259" key="7">
    <source>
        <dbReference type="PROSITE" id="PS51352"/>
    </source>
</evidence>
<dbReference type="PROSITE" id="PS51352">
    <property type="entry name" value="THIOREDOXIN_2"/>
    <property type="match status" value="1"/>
</dbReference>
<dbReference type="InterPro" id="IPR013766">
    <property type="entry name" value="Thioredoxin_domain"/>
</dbReference>
<keyword evidence="4" id="KW-1015">Disulfide bond</keyword>
<reference evidence="8 9" key="1">
    <citation type="submission" date="2020-04" db="EMBL/GenBank/DDBJ databases">
        <title>MicrobeNet Type strains.</title>
        <authorList>
            <person name="Nicholson A.C."/>
        </authorList>
    </citation>
    <scope>NUCLEOTIDE SEQUENCE [LARGE SCALE GENOMIC DNA]</scope>
    <source>
        <strain evidence="8 9">ATCC BAA-788</strain>
    </source>
</reference>
<feature type="domain" description="Thioredoxin" evidence="7">
    <location>
        <begin position="30"/>
        <end position="223"/>
    </location>
</feature>
<dbReference type="InterPro" id="IPR012336">
    <property type="entry name" value="Thioredoxin-like_fold"/>
</dbReference>
<gene>
    <name evidence="8" type="ORF">HGA03_17375</name>
</gene>
<evidence type="ECO:0000313" key="8">
    <source>
        <dbReference type="EMBL" id="NKY24434.1"/>
    </source>
</evidence>
<keyword evidence="2 6" id="KW-0732">Signal</keyword>
<dbReference type="EMBL" id="JAAXOX010000015">
    <property type="protein sequence ID" value="NKY24434.1"/>
    <property type="molecule type" value="Genomic_DNA"/>
</dbReference>
<evidence type="ECO:0000256" key="3">
    <source>
        <dbReference type="ARBA" id="ARBA00023002"/>
    </source>
</evidence>
<comment type="caution">
    <text evidence="8">The sequence shown here is derived from an EMBL/GenBank/DDBJ whole genome shotgun (WGS) entry which is preliminary data.</text>
</comment>
<keyword evidence="3" id="KW-0560">Oxidoreductase</keyword>
<dbReference type="Pfam" id="PF13462">
    <property type="entry name" value="Thioredoxin_4"/>
    <property type="match status" value="1"/>
</dbReference>